<evidence type="ECO:0000313" key="1">
    <source>
        <dbReference type="EMBL" id="TNN80173.1"/>
    </source>
</evidence>
<protein>
    <submittedName>
        <fullName evidence="1">Uncharacterized protein</fullName>
    </submittedName>
</protein>
<accession>A0A4Z2ISL4</accession>
<sequence>MRVSVLKGGTLFASPVCEGCEKCERVLFQDRIDLNTAPKLVTNCTFVGRGLCQAGAGGDCPRVQALETLSVSKWGLLYFTL</sequence>
<name>A0A4Z2ISL4_9TELE</name>
<keyword evidence="2" id="KW-1185">Reference proteome</keyword>
<dbReference type="AlphaFoldDB" id="A0A4Z2ISL4"/>
<gene>
    <name evidence="1" type="ORF">EYF80_009498</name>
</gene>
<organism evidence="1 2">
    <name type="scientific">Liparis tanakae</name>
    <name type="common">Tanaka's snailfish</name>
    <dbReference type="NCBI Taxonomy" id="230148"/>
    <lineage>
        <taxon>Eukaryota</taxon>
        <taxon>Metazoa</taxon>
        <taxon>Chordata</taxon>
        <taxon>Craniata</taxon>
        <taxon>Vertebrata</taxon>
        <taxon>Euteleostomi</taxon>
        <taxon>Actinopterygii</taxon>
        <taxon>Neopterygii</taxon>
        <taxon>Teleostei</taxon>
        <taxon>Neoteleostei</taxon>
        <taxon>Acanthomorphata</taxon>
        <taxon>Eupercaria</taxon>
        <taxon>Perciformes</taxon>
        <taxon>Cottioidei</taxon>
        <taxon>Cottales</taxon>
        <taxon>Liparidae</taxon>
        <taxon>Liparis</taxon>
    </lineage>
</organism>
<evidence type="ECO:0000313" key="2">
    <source>
        <dbReference type="Proteomes" id="UP000314294"/>
    </source>
</evidence>
<reference evidence="1 2" key="1">
    <citation type="submission" date="2019-03" db="EMBL/GenBank/DDBJ databases">
        <title>First draft genome of Liparis tanakae, snailfish: a comprehensive survey of snailfish specific genes.</title>
        <authorList>
            <person name="Kim W."/>
            <person name="Song I."/>
            <person name="Jeong J.-H."/>
            <person name="Kim D."/>
            <person name="Kim S."/>
            <person name="Ryu S."/>
            <person name="Song J.Y."/>
            <person name="Lee S.K."/>
        </authorList>
    </citation>
    <scope>NUCLEOTIDE SEQUENCE [LARGE SCALE GENOMIC DNA]</scope>
    <source>
        <tissue evidence="1">Muscle</tissue>
    </source>
</reference>
<proteinExistence type="predicted"/>
<comment type="caution">
    <text evidence="1">The sequence shown here is derived from an EMBL/GenBank/DDBJ whole genome shotgun (WGS) entry which is preliminary data.</text>
</comment>
<dbReference type="EMBL" id="SRLO01000056">
    <property type="protein sequence ID" value="TNN80173.1"/>
    <property type="molecule type" value="Genomic_DNA"/>
</dbReference>
<dbReference type="Proteomes" id="UP000314294">
    <property type="component" value="Unassembled WGS sequence"/>
</dbReference>